<feature type="region of interest" description="Disordered" evidence="1">
    <location>
        <begin position="92"/>
        <end position="114"/>
    </location>
</feature>
<name>A0AAP0HST7_9MAGN</name>
<accession>A0AAP0HST7</accession>
<dbReference type="AlphaFoldDB" id="A0AAP0HST7"/>
<proteinExistence type="predicted"/>
<evidence type="ECO:0000313" key="3">
    <source>
        <dbReference type="Proteomes" id="UP001419268"/>
    </source>
</evidence>
<comment type="caution">
    <text evidence="2">The sequence shown here is derived from an EMBL/GenBank/DDBJ whole genome shotgun (WGS) entry which is preliminary data.</text>
</comment>
<feature type="region of interest" description="Disordered" evidence="1">
    <location>
        <begin position="33"/>
        <end position="62"/>
    </location>
</feature>
<reference evidence="2 3" key="1">
    <citation type="submission" date="2024-01" db="EMBL/GenBank/DDBJ databases">
        <title>Genome assemblies of Stephania.</title>
        <authorList>
            <person name="Yang L."/>
        </authorList>
    </citation>
    <scope>NUCLEOTIDE SEQUENCE [LARGE SCALE GENOMIC DNA]</scope>
    <source>
        <strain evidence="2">JXDWG</strain>
        <tissue evidence="2">Leaf</tissue>
    </source>
</reference>
<evidence type="ECO:0000256" key="1">
    <source>
        <dbReference type="SAM" id="MobiDB-lite"/>
    </source>
</evidence>
<dbReference type="Proteomes" id="UP001419268">
    <property type="component" value="Unassembled WGS sequence"/>
</dbReference>
<protein>
    <submittedName>
        <fullName evidence="2">Uncharacterized protein</fullName>
    </submittedName>
</protein>
<dbReference type="EMBL" id="JBBNAG010000011">
    <property type="protein sequence ID" value="KAK9094365.1"/>
    <property type="molecule type" value="Genomic_DNA"/>
</dbReference>
<evidence type="ECO:0000313" key="2">
    <source>
        <dbReference type="EMBL" id="KAK9094365.1"/>
    </source>
</evidence>
<keyword evidence="3" id="KW-1185">Reference proteome</keyword>
<gene>
    <name evidence="2" type="ORF">Scep_025834</name>
</gene>
<organism evidence="2 3">
    <name type="scientific">Stephania cephalantha</name>
    <dbReference type="NCBI Taxonomy" id="152367"/>
    <lineage>
        <taxon>Eukaryota</taxon>
        <taxon>Viridiplantae</taxon>
        <taxon>Streptophyta</taxon>
        <taxon>Embryophyta</taxon>
        <taxon>Tracheophyta</taxon>
        <taxon>Spermatophyta</taxon>
        <taxon>Magnoliopsida</taxon>
        <taxon>Ranunculales</taxon>
        <taxon>Menispermaceae</taxon>
        <taxon>Menispermoideae</taxon>
        <taxon>Cissampelideae</taxon>
        <taxon>Stephania</taxon>
    </lineage>
</organism>
<sequence>MGRADQEFDLQAEIEAAKKIMWTQLAEEGRVPVLQQPGHHSAVQNGEGGAQDIGLGQSNNPMEDARLEATDTLEVGATREFDTDLAVAINLAEGRSTGSVYPPQEAPKDMNILE</sequence>